<gene>
    <name evidence="1" type="ORF">DFR76_111236</name>
</gene>
<dbReference type="RefSeq" id="WP_068002227.1">
    <property type="nucleotide sequence ID" value="NZ_QQBC01000011.1"/>
</dbReference>
<evidence type="ECO:0000313" key="1">
    <source>
        <dbReference type="EMBL" id="RDI63217.1"/>
    </source>
</evidence>
<keyword evidence="2" id="KW-1185">Reference proteome</keyword>
<dbReference type="EMBL" id="QQBC01000011">
    <property type="protein sequence ID" value="RDI63217.1"/>
    <property type="molecule type" value="Genomic_DNA"/>
</dbReference>
<dbReference type="AlphaFoldDB" id="A0A370HXK1"/>
<proteinExistence type="predicted"/>
<protein>
    <submittedName>
        <fullName evidence="1">Uncharacterized protein</fullName>
    </submittedName>
</protein>
<sequence length="71" mass="7095">MSVSDETISLPASFAIDMSALLARVVTLRADLDALANLVQGMALAVDAGRPASTAGSLSAIVSLGPQPEAV</sequence>
<evidence type="ECO:0000313" key="2">
    <source>
        <dbReference type="Proteomes" id="UP000254869"/>
    </source>
</evidence>
<dbReference type="Proteomes" id="UP000254869">
    <property type="component" value="Unassembled WGS sequence"/>
</dbReference>
<reference evidence="1 2" key="1">
    <citation type="submission" date="2018-07" db="EMBL/GenBank/DDBJ databases">
        <title>Genomic Encyclopedia of Type Strains, Phase IV (KMG-IV): sequencing the most valuable type-strain genomes for metagenomic binning, comparative biology and taxonomic classification.</title>
        <authorList>
            <person name="Goeker M."/>
        </authorList>
    </citation>
    <scope>NUCLEOTIDE SEQUENCE [LARGE SCALE GENOMIC DNA]</scope>
    <source>
        <strain evidence="1 2">DSM 44290</strain>
    </source>
</reference>
<organism evidence="1 2">
    <name type="scientific">Nocardia pseudobrasiliensis</name>
    <dbReference type="NCBI Taxonomy" id="45979"/>
    <lineage>
        <taxon>Bacteria</taxon>
        <taxon>Bacillati</taxon>
        <taxon>Actinomycetota</taxon>
        <taxon>Actinomycetes</taxon>
        <taxon>Mycobacteriales</taxon>
        <taxon>Nocardiaceae</taxon>
        <taxon>Nocardia</taxon>
    </lineage>
</organism>
<accession>A0A370HXK1</accession>
<dbReference type="STRING" id="1210086.GCA_001613105_04991"/>
<comment type="caution">
    <text evidence="1">The sequence shown here is derived from an EMBL/GenBank/DDBJ whole genome shotgun (WGS) entry which is preliminary data.</text>
</comment>
<name>A0A370HXK1_9NOCA</name>